<keyword evidence="7" id="KW-1185">Reference proteome</keyword>
<evidence type="ECO:0000259" key="4">
    <source>
        <dbReference type="PROSITE" id="PS50042"/>
    </source>
</evidence>
<proteinExistence type="predicted"/>
<keyword evidence="3" id="KW-0804">Transcription</keyword>
<dbReference type="PROSITE" id="PS50042">
    <property type="entry name" value="CNMP_BINDING_3"/>
    <property type="match status" value="1"/>
</dbReference>
<keyword evidence="1" id="KW-0805">Transcription regulation</keyword>
<dbReference type="GO" id="GO:0003677">
    <property type="term" value="F:DNA binding"/>
    <property type="evidence" value="ECO:0007669"/>
    <property type="project" value="UniProtKB-KW"/>
</dbReference>
<dbReference type="PANTHER" id="PTHR24567">
    <property type="entry name" value="CRP FAMILY TRANSCRIPTIONAL REGULATORY PROTEIN"/>
    <property type="match status" value="1"/>
</dbReference>
<name>A0A7W9SSK5_ARMRO</name>
<dbReference type="PROSITE" id="PS00889">
    <property type="entry name" value="CNMP_BINDING_2"/>
    <property type="match status" value="1"/>
</dbReference>
<dbReference type="EMBL" id="JACHGW010000003">
    <property type="protein sequence ID" value="MBB6051283.1"/>
    <property type="molecule type" value="Genomic_DNA"/>
</dbReference>
<evidence type="ECO:0000256" key="2">
    <source>
        <dbReference type="ARBA" id="ARBA00023125"/>
    </source>
</evidence>
<organism evidence="6 7">
    <name type="scientific">Armatimonas rosea</name>
    <dbReference type="NCBI Taxonomy" id="685828"/>
    <lineage>
        <taxon>Bacteria</taxon>
        <taxon>Bacillati</taxon>
        <taxon>Armatimonadota</taxon>
        <taxon>Armatimonadia</taxon>
        <taxon>Armatimonadales</taxon>
        <taxon>Armatimonadaceae</taxon>
        <taxon>Armatimonas</taxon>
    </lineage>
</organism>
<evidence type="ECO:0000313" key="7">
    <source>
        <dbReference type="Proteomes" id="UP000520814"/>
    </source>
</evidence>
<dbReference type="RefSeq" id="WP_184197943.1">
    <property type="nucleotide sequence ID" value="NZ_JACHGW010000003.1"/>
</dbReference>
<dbReference type="SUPFAM" id="SSF51206">
    <property type="entry name" value="cAMP-binding domain-like"/>
    <property type="match status" value="1"/>
</dbReference>
<dbReference type="InterPro" id="IPR036388">
    <property type="entry name" value="WH-like_DNA-bd_sf"/>
</dbReference>
<dbReference type="Pfam" id="PF13545">
    <property type="entry name" value="HTH_Crp_2"/>
    <property type="match status" value="1"/>
</dbReference>
<dbReference type="GO" id="GO:0005829">
    <property type="term" value="C:cytosol"/>
    <property type="evidence" value="ECO:0007669"/>
    <property type="project" value="TreeGrafter"/>
</dbReference>
<gene>
    <name evidence="6" type="ORF">HNQ39_003093</name>
</gene>
<dbReference type="SMART" id="SM00100">
    <property type="entry name" value="cNMP"/>
    <property type="match status" value="1"/>
</dbReference>
<dbReference type="InterPro" id="IPR018490">
    <property type="entry name" value="cNMP-bd_dom_sf"/>
</dbReference>
<reference evidence="6 7" key="1">
    <citation type="submission" date="2020-08" db="EMBL/GenBank/DDBJ databases">
        <title>Genomic Encyclopedia of Type Strains, Phase IV (KMG-IV): sequencing the most valuable type-strain genomes for metagenomic binning, comparative biology and taxonomic classification.</title>
        <authorList>
            <person name="Goeker M."/>
        </authorList>
    </citation>
    <scope>NUCLEOTIDE SEQUENCE [LARGE SCALE GENOMIC DNA]</scope>
    <source>
        <strain evidence="6 7">DSM 23562</strain>
    </source>
</reference>
<dbReference type="GO" id="GO:0003700">
    <property type="term" value="F:DNA-binding transcription factor activity"/>
    <property type="evidence" value="ECO:0007669"/>
    <property type="project" value="TreeGrafter"/>
</dbReference>
<dbReference type="PROSITE" id="PS51063">
    <property type="entry name" value="HTH_CRP_2"/>
    <property type="match status" value="1"/>
</dbReference>
<dbReference type="InterPro" id="IPR000595">
    <property type="entry name" value="cNMP-bd_dom"/>
</dbReference>
<protein>
    <submittedName>
        <fullName evidence="6">CRP-like cAMP-binding protein</fullName>
    </submittedName>
</protein>
<feature type="domain" description="Cyclic nucleotide-binding" evidence="4">
    <location>
        <begin position="14"/>
        <end position="113"/>
    </location>
</feature>
<sequence>MSGVIEGMLRRIPLFSELGETELAPLALRCRRRLFPPREALFHEGDAGQTLYLILTGHVNIQRETPEGTIVHVARRGPGEHFGELSLFDDMPRSADAITDTACDLLMLDRRELLFFLETHPQVSWEIIRTLSLRLREASDRMVSSETRDVLARLASYLLESAEASLPDHNGHVRLSGLSDSRLAQRIGATRETVNRRLARLKQMGIVGRDGMALVILNPERLRHLC</sequence>
<dbReference type="Gene3D" id="2.60.120.10">
    <property type="entry name" value="Jelly Rolls"/>
    <property type="match status" value="1"/>
</dbReference>
<dbReference type="AlphaFoldDB" id="A0A7W9SSK5"/>
<dbReference type="InterPro" id="IPR014710">
    <property type="entry name" value="RmlC-like_jellyroll"/>
</dbReference>
<dbReference type="Proteomes" id="UP000520814">
    <property type="component" value="Unassembled WGS sequence"/>
</dbReference>
<evidence type="ECO:0000256" key="1">
    <source>
        <dbReference type="ARBA" id="ARBA00023015"/>
    </source>
</evidence>
<dbReference type="SMART" id="SM00419">
    <property type="entry name" value="HTH_CRP"/>
    <property type="match status" value="1"/>
</dbReference>
<dbReference type="InterPro" id="IPR036390">
    <property type="entry name" value="WH_DNA-bd_sf"/>
</dbReference>
<dbReference type="InterPro" id="IPR050397">
    <property type="entry name" value="Env_Response_Regulators"/>
</dbReference>
<comment type="caution">
    <text evidence="6">The sequence shown here is derived from an EMBL/GenBank/DDBJ whole genome shotgun (WGS) entry which is preliminary data.</text>
</comment>
<dbReference type="InterPro" id="IPR018488">
    <property type="entry name" value="cNMP-bd_CS"/>
</dbReference>
<evidence type="ECO:0000313" key="6">
    <source>
        <dbReference type="EMBL" id="MBB6051283.1"/>
    </source>
</evidence>
<dbReference type="CDD" id="cd00038">
    <property type="entry name" value="CAP_ED"/>
    <property type="match status" value="1"/>
</dbReference>
<feature type="domain" description="HTH crp-type" evidence="5">
    <location>
        <begin position="148"/>
        <end position="220"/>
    </location>
</feature>
<keyword evidence="2" id="KW-0238">DNA-binding</keyword>
<dbReference type="Gene3D" id="1.10.10.10">
    <property type="entry name" value="Winged helix-like DNA-binding domain superfamily/Winged helix DNA-binding domain"/>
    <property type="match status" value="1"/>
</dbReference>
<evidence type="ECO:0000256" key="3">
    <source>
        <dbReference type="ARBA" id="ARBA00023163"/>
    </source>
</evidence>
<dbReference type="Pfam" id="PF00027">
    <property type="entry name" value="cNMP_binding"/>
    <property type="match status" value="1"/>
</dbReference>
<evidence type="ECO:0000259" key="5">
    <source>
        <dbReference type="PROSITE" id="PS51063"/>
    </source>
</evidence>
<dbReference type="SUPFAM" id="SSF46785">
    <property type="entry name" value="Winged helix' DNA-binding domain"/>
    <property type="match status" value="1"/>
</dbReference>
<dbReference type="InterPro" id="IPR012318">
    <property type="entry name" value="HTH_CRP"/>
</dbReference>
<dbReference type="PANTHER" id="PTHR24567:SF74">
    <property type="entry name" value="HTH-TYPE TRANSCRIPTIONAL REGULATOR ARCR"/>
    <property type="match status" value="1"/>
</dbReference>
<accession>A0A7W9SSK5</accession>